<sequence length="176" mass="20471">MDQICINQKNARKRTHQVGFMRDIYRHAKQTLVCLSNGNCIASSVLRGWLDQLVKITQFRYSFKIYPKIKRHIKNATAEQAQSLIGIFFSAWWMRAWVYQEFIVSSDVHFLYSGCCIHWKGLKRLNFPAVASLQTQWPEIKPRDVAALNNDAVNIASLLLVKQRWKGASNLSVFFY</sequence>
<keyword evidence="3" id="KW-1185">Reference proteome</keyword>
<comment type="caution">
    <text evidence="2">The sequence shown here is derived from an EMBL/GenBank/DDBJ whole genome shotgun (WGS) entry which is preliminary data.</text>
</comment>
<evidence type="ECO:0000259" key="1">
    <source>
        <dbReference type="Pfam" id="PF06985"/>
    </source>
</evidence>
<gene>
    <name evidence="2" type="ORF">EJ08DRAFT_22859</name>
</gene>
<dbReference type="InterPro" id="IPR052895">
    <property type="entry name" value="HetReg/Transcr_Mod"/>
</dbReference>
<evidence type="ECO:0000313" key="3">
    <source>
        <dbReference type="Proteomes" id="UP000800235"/>
    </source>
</evidence>
<dbReference type="InterPro" id="IPR010730">
    <property type="entry name" value="HET"/>
</dbReference>
<dbReference type="AlphaFoldDB" id="A0A9P4NYM6"/>
<dbReference type="PANTHER" id="PTHR24148">
    <property type="entry name" value="ANKYRIN REPEAT DOMAIN-CONTAINING PROTEIN 39 HOMOLOG-RELATED"/>
    <property type="match status" value="1"/>
</dbReference>
<dbReference type="PANTHER" id="PTHR24148:SF73">
    <property type="entry name" value="HET DOMAIN PROTEIN (AFU_ORTHOLOGUE AFUA_8G01020)"/>
    <property type="match status" value="1"/>
</dbReference>
<accession>A0A9P4NYM6</accession>
<protein>
    <recommendedName>
        <fullName evidence="1">Heterokaryon incompatibility domain-containing protein</fullName>
    </recommendedName>
</protein>
<feature type="domain" description="Heterokaryon incompatibility" evidence="1">
    <location>
        <begin position="2"/>
        <end position="101"/>
    </location>
</feature>
<dbReference type="Proteomes" id="UP000800235">
    <property type="component" value="Unassembled WGS sequence"/>
</dbReference>
<dbReference type="Pfam" id="PF06985">
    <property type="entry name" value="HET"/>
    <property type="match status" value="1"/>
</dbReference>
<organism evidence="2 3">
    <name type="scientific">Tothia fuscella</name>
    <dbReference type="NCBI Taxonomy" id="1048955"/>
    <lineage>
        <taxon>Eukaryota</taxon>
        <taxon>Fungi</taxon>
        <taxon>Dikarya</taxon>
        <taxon>Ascomycota</taxon>
        <taxon>Pezizomycotina</taxon>
        <taxon>Dothideomycetes</taxon>
        <taxon>Pleosporomycetidae</taxon>
        <taxon>Venturiales</taxon>
        <taxon>Cylindrosympodiaceae</taxon>
        <taxon>Tothia</taxon>
    </lineage>
</organism>
<name>A0A9P4NYM6_9PEZI</name>
<dbReference type="EMBL" id="MU007018">
    <property type="protein sequence ID" value="KAF2434082.1"/>
    <property type="molecule type" value="Genomic_DNA"/>
</dbReference>
<proteinExistence type="predicted"/>
<reference evidence="2" key="1">
    <citation type="journal article" date="2020" name="Stud. Mycol.">
        <title>101 Dothideomycetes genomes: a test case for predicting lifestyles and emergence of pathogens.</title>
        <authorList>
            <person name="Haridas S."/>
            <person name="Albert R."/>
            <person name="Binder M."/>
            <person name="Bloem J."/>
            <person name="Labutti K."/>
            <person name="Salamov A."/>
            <person name="Andreopoulos B."/>
            <person name="Baker S."/>
            <person name="Barry K."/>
            <person name="Bills G."/>
            <person name="Bluhm B."/>
            <person name="Cannon C."/>
            <person name="Castanera R."/>
            <person name="Culley D."/>
            <person name="Daum C."/>
            <person name="Ezra D."/>
            <person name="Gonzalez J."/>
            <person name="Henrissat B."/>
            <person name="Kuo A."/>
            <person name="Liang C."/>
            <person name="Lipzen A."/>
            <person name="Lutzoni F."/>
            <person name="Magnuson J."/>
            <person name="Mondo S."/>
            <person name="Nolan M."/>
            <person name="Ohm R."/>
            <person name="Pangilinan J."/>
            <person name="Park H.-J."/>
            <person name="Ramirez L."/>
            <person name="Alfaro M."/>
            <person name="Sun H."/>
            <person name="Tritt A."/>
            <person name="Yoshinaga Y."/>
            <person name="Zwiers L.-H."/>
            <person name="Turgeon B."/>
            <person name="Goodwin S."/>
            <person name="Spatafora J."/>
            <person name="Crous P."/>
            <person name="Grigoriev I."/>
        </authorList>
    </citation>
    <scope>NUCLEOTIDE SEQUENCE</scope>
    <source>
        <strain evidence="2">CBS 130266</strain>
    </source>
</reference>
<evidence type="ECO:0000313" key="2">
    <source>
        <dbReference type="EMBL" id="KAF2434082.1"/>
    </source>
</evidence>
<dbReference type="OrthoDB" id="3477286at2759"/>